<evidence type="ECO:0000313" key="1">
    <source>
        <dbReference type="EMBL" id="TFL04924.1"/>
    </source>
</evidence>
<dbReference type="SUPFAM" id="SSF50370">
    <property type="entry name" value="Ricin B-like lectins"/>
    <property type="match status" value="1"/>
</dbReference>
<name>A0A5C3R2H1_9AGAR</name>
<dbReference type="EMBL" id="ML178817">
    <property type="protein sequence ID" value="TFL04924.1"/>
    <property type="molecule type" value="Genomic_DNA"/>
</dbReference>
<dbReference type="Proteomes" id="UP000305067">
    <property type="component" value="Unassembled WGS sequence"/>
</dbReference>
<dbReference type="InterPro" id="IPR035992">
    <property type="entry name" value="Ricin_B-like_lectins"/>
</dbReference>
<dbReference type="Gene3D" id="2.80.10.50">
    <property type="match status" value="2"/>
</dbReference>
<proteinExistence type="predicted"/>
<sequence length="202" mass="21661">MKLSTYVASALPAASFALAAPSLEARQDQGPGQYVNIHPKAAPNKCIGVVGGKFVAGAAIDVYDCNGSPTQGWNWGLSNLRFSQVFITNPVNGENFCMDIPPMNGQPENKDLYNGVKMVLKKCDSVPGGTPGWQSFARPYNPGENGAMMFWTYVLASAGGTGPLCVDLTDGNTANRNVLQLWQCSPDSNKPYANQIWTVSEH</sequence>
<keyword evidence="2" id="KW-1185">Reference proteome</keyword>
<accession>A0A5C3R2H1</accession>
<organism evidence="1 2">
    <name type="scientific">Pterulicium gracile</name>
    <dbReference type="NCBI Taxonomy" id="1884261"/>
    <lineage>
        <taxon>Eukaryota</taxon>
        <taxon>Fungi</taxon>
        <taxon>Dikarya</taxon>
        <taxon>Basidiomycota</taxon>
        <taxon>Agaricomycotina</taxon>
        <taxon>Agaricomycetes</taxon>
        <taxon>Agaricomycetidae</taxon>
        <taxon>Agaricales</taxon>
        <taxon>Pleurotineae</taxon>
        <taxon>Pterulaceae</taxon>
        <taxon>Pterulicium</taxon>
    </lineage>
</organism>
<evidence type="ECO:0000313" key="2">
    <source>
        <dbReference type="Proteomes" id="UP000305067"/>
    </source>
</evidence>
<dbReference type="AlphaFoldDB" id="A0A5C3R2H1"/>
<gene>
    <name evidence="1" type="ORF">BDV98DRAFT_561187</name>
</gene>
<dbReference type="PROSITE" id="PS50231">
    <property type="entry name" value="RICIN_B_LECTIN"/>
    <property type="match status" value="1"/>
</dbReference>
<dbReference type="OrthoDB" id="6770063at2759"/>
<protein>
    <submittedName>
        <fullName evidence="1">Uncharacterized protein</fullName>
    </submittedName>
</protein>
<reference evidence="1 2" key="1">
    <citation type="journal article" date="2019" name="Nat. Ecol. Evol.">
        <title>Megaphylogeny resolves global patterns of mushroom evolution.</title>
        <authorList>
            <person name="Varga T."/>
            <person name="Krizsan K."/>
            <person name="Foldi C."/>
            <person name="Dima B."/>
            <person name="Sanchez-Garcia M."/>
            <person name="Sanchez-Ramirez S."/>
            <person name="Szollosi G.J."/>
            <person name="Szarkandi J.G."/>
            <person name="Papp V."/>
            <person name="Albert L."/>
            <person name="Andreopoulos W."/>
            <person name="Angelini C."/>
            <person name="Antonin V."/>
            <person name="Barry K.W."/>
            <person name="Bougher N.L."/>
            <person name="Buchanan P."/>
            <person name="Buyck B."/>
            <person name="Bense V."/>
            <person name="Catcheside P."/>
            <person name="Chovatia M."/>
            <person name="Cooper J."/>
            <person name="Damon W."/>
            <person name="Desjardin D."/>
            <person name="Finy P."/>
            <person name="Geml J."/>
            <person name="Haridas S."/>
            <person name="Hughes K."/>
            <person name="Justo A."/>
            <person name="Karasinski D."/>
            <person name="Kautmanova I."/>
            <person name="Kiss B."/>
            <person name="Kocsube S."/>
            <person name="Kotiranta H."/>
            <person name="LaButti K.M."/>
            <person name="Lechner B.E."/>
            <person name="Liimatainen K."/>
            <person name="Lipzen A."/>
            <person name="Lukacs Z."/>
            <person name="Mihaltcheva S."/>
            <person name="Morgado L.N."/>
            <person name="Niskanen T."/>
            <person name="Noordeloos M.E."/>
            <person name="Ohm R.A."/>
            <person name="Ortiz-Santana B."/>
            <person name="Ovrebo C."/>
            <person name="Racz N."/>
            <person name="Riley R."/>
            <person name="Savchenko A."/>
            <person name="Shiryaev A."/>
            <person name="Soop K."/>
            <person name="Spirin V."/>
            <person name="Szebenyi C."/>
            <person name="Tomsovsky M."/>
            <person name="Tulloss R.E."/>
            <person name="Uehling J."/>
            <person name="Grigoriev I.V."/>
            <person name="Vagvolgyi C."/>
            <person name="Papp T."/>
            <person name="Martin F.M."/>
            <person name="Miettinen O."/>
            <person name="Hibbett D.S."/>
            <person name="Nagy L.G."/>
        </authorList>
    </citation>
    <scope>NUCLEOTIDE SEQUENCE [LARGE SCALE GENOMIC DNA]</scope>
    <source>
        <strain evidence="1 2">CBS 309.79</strain>
    </source>
</reference>
<dbReference type="CDD" id="cd00161">
    <property type="entry name" value="beta-trefoil_Ricin-like"/>
    <property type="match status" value="1"/>
</dbReference>